<evidence type="ECO:0000313" key="2">
    <source>
        <dbReference type="Proteomes" id="UP000095287"/>
    </source>
</evidence>
<name>A0A1I8A6H8_9BILA</name>
<dbReference type="WBParaSite" id="L893_g33178.t2">
    <property type="protein sequence ID" value="L893_g33178.t2"/>
    <property type="gene ID" value="L893_g33178"/>
</dbReference>
<feature type="compositionally biased region" description="Basic and acidic residues" evidence="1">
    <location>
        <begin position="510"/>
        <end position="536"/>
    </location>
</feature>
<feature type="region of interest" description="Disordered" evidence="1">
    <location>
        <begin position="1"/>
        <end position="32"/>
    </location>
</feature>
<protein>
    <submittedName>
        <fullName evidence="3">Tudor domain-containing protein</fullName>
    </submittedName>
</protein>
<keyword evidence="2" id="KW-1185">Reference proteome</keyword>
<feature type="compositionally biased region" description="Basic and acidic residues" evidence="1">
    <location>
        <begin position="545"/>
        <end position="593"/>
    </location>
</feature>
<dbReference type="AlphaFoldDB" id="A0A1I8A6H8"/>
<accession>A0A1I8A6H8</accession>
<evidence type="ECO:0000313" key="3">
    <source>
        <dbReference type="WBParaSite" id="L893_g33178.t2"/>
    </source>
</evidence>
<sequence>MSAYQQRAPKPWNDEEPSRQPPYATKSERPVYDVQMPPRRSNALVIYVAQEGPYTASFWTKGGVGGEIMVATRKTTGLINLQRGQWVSVKYIPFPLGEDDPLYIPHVKHEVIEIEEPRPGRLPLVTDINPMIQVETEIEFSPRLIEMSNFDSKGFRLAICPDMGNFYAAFPRTLETERWIDWFIRGLKKERNKSLKLRAKLCLPKCSSLCTNEIYWFVTSMYYGHREVQFGSIRDYYEGTFWPRQLDDYLFMSLNDINYEGDDSDDVAAFEDERQEATAPVHDQRALNRHLRGCSSMDQLKDFVDSYRQDFHNLLVNFDQNEAMVKKVKVAIVLLVEDLALCYSPIYGWCVVQRSVAGMGSAQFNRTFQQGKWLAVNLYPSKTDGRSYKVADWIACPTYYVCSNPPFNLFCLNADSETAIMEALAFGQVLQRVENDKGVRYLIVETELGEVWVPGSIEDPGMETEELVVTCPRNCYCNRQYRSYANPMEELDRLGNPVEDPTNWGPPQFNRRDSEGTIGRFMHEDQSGPAFQDRRSNRSMGRSDFGTEHYGRSRQQTNRERSPEISERYTRSNHHFSAERSRRNDQQRDEWSQERPTSTHNGYPHRSQERPTSVQNGYPHRSQERPTSAHNGYPHRRGLLRLTMDIPIGMAMDFRDKAVRRVAGHMAVDWLEATMKTQPKSHHGNPHLAAEQVPQDQGRSSVNVIPNTHLMWS</sequence>
<dbReference type="Proteomes" id="UP000095287">
    <property type="component" value="Unplaced"/>
</dbReference>
<evidence type="ECO:0000256" key="1">
    <source>
        <dbReference type="SAM" id="MobiDB-lite"/>
    </source>
</evidence>
<organism evidence="2 3">
    <name type="scientific">Steinernema glaseri</name>
    <dbReference type="NCBI Taxonomy" id="37863"/>
    <lineage>
        <taxon>Eukaryota</taxon>
        <taxon>Metazoa</taxon>
        <taxon>Ecdysozoa</taxon>
        <taxon>Nematoda</taxon>
        <taxon>Chromadorea</taxon>
        <taxon>Rhabditida</taxon>
        <taxon>Tylenchina</taxon>
        <taxon>Panagrolaimomorpha</taxon>
        <taxon>Strongyloidoidea</taxon>
        <taxon>Steinernematidae</taxon>
        <taxon>Steinernema</taxon>
    </lineage>
</organism>
<feature type="region of interest" description="Disordered" evidence="1">
    <location>
        <begin position="493"/>
        <end position="635"/>
    </location>
</feature>
<feature type="region of interest" description="Disordered" evidence="1">
    <location>
        <begin position="678"/>
        <end position="701"/>
    </location>
</feature>
<reference evidence="3" key="1">
    <citation type="submission" date="2016-11" db="UniProtKB">
        <authorList>
            <consortium name="WormBaseParasite"/>
        </authorList>
    </citation>
    <scope>IDENTIFICATION</scope>
</reference>
<proteinExistence type="predicted"/>